<dbReference type="SUPFAM" id="SSF46626">
    <property type="entry name" value="Cytochrome c"/>
    <property type="match status" value="1"/>
</dbReference>
<evidence type="ECO:0000313" key="7">
    <source>
        <dbReference type="EMBL" id="NYH96220.1"/>
    </source>
</evidence>
<dbReference type="PROSITE" id="PS51007">
    <property type="entry name" value="CYTC"/>
    <property type="match status" value="1"/>
</dbReference>
<keyword evidence="5" id="KW-0732">Signal</keyword>
<evidence type="ECO:0000256" key="4">
    <source>
        <dbReference type="PROSITE-ProRule" id="PRU00433"/>
    </source>
</evidence>
<feature type="signal peptide" evidence="5">
    <location>
        <begin position="1"/>
        <end position="25"/>
    </location>
</feature>
<dbReference type="GO" id="GO:0046872">
    <property type="term" value="F:metal ion binding"/>
    <property type="evidence" value="ECO:0007669"/>
    <property type="project" value="UniProtKB-KW"/>
</dbReference>
<evidence type="ECO:0000256" key="5">
    <source>
        <dbReference type="SAM" id="SignalP"/>
    </source>
</evidence>
<proteinExistence type="predicted"/>
<keyword evidence="1 4" id="KW-0349">Heme</keyword>
<keyword evidence="3 4" id="KW-0408">Iron</keyword>
<evidence type="ECO:0000256" key="2">
    <source>
        <dbReference type="ARBA" id="ARBA00022723"/>
    </source>
</evidence>
<dbReference type="PROSITE" id="PS51257">
    <property type="entry name" value="PROKAR_LIPOPROTEIN"/>
    <property type="match status" value="1"/>
</dbReference>
<dbReference type="GO" id="GO:0020037">
    <property type="term" value="F:heme binding"/>
    <property type="evidence" value="ECO:0007669"/>
    <property type="project" value="InterPro"/>
</dbReference>
<gene>
    <name evidence="7" type="ORF">FHS75_002552</name>
</gene>
<dbReference type="Proteomes" id="UP000522081">
    <property type="component" value="Unassembled WGS sequence"/>
</dbReference>
<evidence type="ECO:0000259" key="6">
    <source>
        <dbReference type="PROSITE" id="PS51007"/>
    </source>
</evidence>
<feature type="chain" id="PRO_5031488119" evidence="5">
    <location>
        <begin position="26"/>
        <end position="125"/>
    </location>
</feature>
<keyword evidence="8" id="KW-1185">Reference proteome</keyword>
<dbReference type="RefSeq" id="WP_179408047.1">
    <property type="nucleotide sequence ID" value="NZ_BMGF01000004.1"/>
</dbReference>
<protein>
    <submittedName>
        <fullName evidence="7">Mono/diheme cytochrome c family protein</fullName>
    </submittedName>
</protein>
<dbReference type="AlphaFoldDB" id="A0A7Y9XXH2"/>
<feature type="domain" description="Cytochrome c" evidence="6">
    <location>
        <begin position="42"/>
        <end position="123"/>
    </location>
</feature>
<evidence type="ECO:0000313" key="8">
    <source>
        <dbReference type="Proteomes" id="UP000522081"/>
    </source>
</evidence>
<keyword evidence="2 4" id="KW-0479">Metal-binding</keyword>
<dbReference type="EMBL" id="JACBZF010000004">
    <property type="protein sequence ID" value="NYH96220.1"/>
    <property type="molecule type" value="Genomic_DNA"/>
</dbReference>
<sequence>MRRGIRPMRSPGTALPALALLSACASPPGTVSTAHEAEQITSRAAQGLSFARERCATCHAIEPLRISPNPEAPAFSSIAGREGLTYETLQAFLQDSHNYPVAMDFTLAPDHAEDLAAYLLTLRAD</sequence>
<dbReference type="InterPro" id="IPR036909">
    <property type="entry name" value="Cyt_c-like_dom_sf"/>
</dbReference>
<dbReference type="InterPro" id="IPR009056">
    <property type="entry name" value="Cyt_c-like_dom"/>
</dbReference>
<accession>A0A7Y9XXH2</accession>
<comment type="caution">
    <text evidence="7">The sequence shown here is derived from an EMBL/GenBank/DDBJ whole genome shotgun (WGS) entry which is preliminary data.</text>
</comment>
<dbReference type="Gene3D" id="1.10.760.10">
    <property type="entry name" value="Cytochrome c-like domain"/>
    <property type="match status" value="1"/>
</dbReference>
<name>A0A7Y9XXH2_9SPHN</name>
<dbReference type="GO" id="GO:0009055">
    <property type="term" value="F:electron transfer activity"/>
    <property type="evidence" value="ECO:0007669"/>
    <property type="project" value="InterPro"/>
</dbReference>
<evidence type="ECO:0000256" key="1">
    <source>
        <dbReference type="ARBA" id="ARBA00022617"/>
    </source>
</evidence>
<evidence type="ECO:0000256" key="3">
    <source>
        <dbReference type="ARBA" id="ARBA00023004"/>
    </source>
</evidence>
<organism evidence="7 8">
    <name type="scientific">Novosphingobium marinum</name>
    <dbReference type="NCBI Taxonomy" id="1514948"/>
    <lineage>
        <taxon>Bacteria</taxon>
        <taxon>Pseudomonadati</taxon>
        <taxon>Pseudomonadota</taxon>
        <taxon>Alphaproteobacteria</taxon>
        <taxon>Sphingomonadales</taxon>
        <taxon>Sphingomonadaceae</taxon>
        <taxon>Novosphingobium</taxon>
    </lineage>
</organism>
<reference evidence="7 8" key="1">
    <citation type="submission" date="2020-07" db="EMBL/GenBank/DDBJ databases">
        <title>Genomic Encyclopedia of Type Strains, Phase IV (KMG-IV): sequencing the most valuable type-strain genomes for metagenomic binning, comparative biology and taxonomic classification.</title>
        <authorList>
            <person name="Goeker M."/>
        </authorList>
    </citation>
    <scope>NUCLEOTIDE SEQUENCE [LARGE SCALE GENOMIC DNA]</scope>
    <source>
        <strain evidence="7 8">DSM 29043</strain>
    </source>
</reference>